<gene>
    <name evidence="2" type="ORF">MES4922_190256</name>
</gene>
<protein>
    <submittedName>
        <fullName evidence="2">Uncharacterized protein</fullName>
    </submittedName>
</protein>
<dbReference type="EMBL" id="CAKXZS010000011">
    <property type="protein sequence ID" value="CAH2397521.1"/>
    <property type="molecule type" value="Genomic_DNA"/>
</dbReference>
<keyword evidence="3" id="KW-1185">Reference proteome</keyword>
<organism evidence="2 3">
    <name type="scientific">Mesorhizobium ventifaucium</name>
    <dbReference type="NCBI Taxonomy" id="666020"/>
    <lineage>
        <taxon>Bacteria</taxon>
        <taxon>Pseudomonadati</taxon>
        <taxon>Pseudomonadota</taxon>
        <taxon>Alphaproteobacteria</taxon>
        <taxon>Hyphomicrobiales</taxon>
        <taxon>Phyllobacteriaceae</taxon>
        <taxon>Mesorhizobium</taxon>
    </lineage>
</organism>
<evidence type="ECO:0000256" key="1">
    <source>
        <dbReference type="SAM" id="MobiDB-lite"/>
    </source>
</evidence>
<feature type="compositionally biased region" description="Basic and acidic residues" evidence="1">
    <location>
        <begin position="7"/>
        <end position="20"/>
    </location>
</feature>
<name>A0ABN8JHD3_9HYPH</name>
<feature type="region of interest" description="Disordered" evidence="1">
    <location>
        <begin position="1"/>
        <end position="20"/>
    </location>
</feature>
<evidence type="ECO:0000313" key="3">
    <source>
        <dbReference type="Proteomes" id="UP001152604"/>
    </source>
</evidence>
<feature type="region of interest" description="Disordered" evidence="1">
    <location>
        <begin position="30"/>
        <end position="54"/>
    </location>
</feature>
<sequence length="105" mass="11620">MGEDAGPSDRREQSDLSARRTRAVRCERTCSARVPGRKTKNPPHPLGTAGNQSFTRHEGWAGVCPDRENPTLASCVASTNRRLAPLAMAGFRLASVWWRFALKKE</sequence>
<evidence type="ECO:0000313" key="2">
    <source>
        <dbReference type="EMBL" id="CAH2397521.1"/>
    </source>
</evidence>
<accession>A0ABN8JHD3</accession>
<dbReference type="Proteomes" id="UP001152604">
    <property type="component" value="Unassembled WGS sequence"/>
</dbReference>
<comment type="caution">
    <text evidence="2">The sequence shown here is derived from an EMBL/GenBank/DDBJ whole genome shotgun (WGS) entry which is preliminary data.</text>
</comment>
<proteinExistence type="predicted"/>
<reference evidence="2" key="1">
    <citation type="submission" date="2022-03" db="EMBL/GenBank/DDBJ databases">
        <authorList>
            <person name="Brunel B."/>
        </authorList>
    </citation>
    <scope>NUCLEOTIDE SEQUENCE</scope>
    <source>
        <strain evidence="2">STM4922sample</strain>
    </source>
</reference>